<evidence type="ECO:0000256" key="2">
    <source>
        <dbReference type="ARBA" id="ARBA00022691"/>
    </source>
</evidence>
<name>A0A5K7YCA6_9BACT</name>
<proteinExistence type="predicted"/>
<dbReference type="InterPro" id="IPR013785">
    <property type="entry name" value="Aldolase_TIM"/>
</dbReference>
<keyword evidence="3" id="KW-0479">Metal-binding</keyword>
<feature type="binding site" evidence="7">
    <location>
        <position position="288"/>
    </location>
    <ligand>
        <name>(3R)-3-methyl-D-ornithine</name>
        <dbReference type="ChEBI" id="CHEBI:64642"/>
    </ligand>
</feature>
<dbReference type="KEGG" id="dalk:DSCA_05060"/>
<feature type="binding site" evidence="7">
    <location>
        <position position="174"/>
    </location>
    <ligand>
        <name>S-adenosyl-L-methionine</name>
        <dbReference type="ChEBI" id="CHEBI:59789"/>
    </ligand>
</feature>
<evidence type="ECO:0000256" key="1">
    <source>
        <dbReference type="ARBA" id="ARBA00022485"/>
    </source>
</evidence>
<evidence type="ECO:0000256" key="7">
    <source>
        <dbReference type="PIRSR" id="PIRSR004762-2"/>
    </source>
</evidence>
<dbReference type="PANTHER" id="PTHR43076">
    <property type="entry name" value="FO SYNTHASE (COFH)"/>
    <property type="match status" value="1"/>
</dbReference>
<reference evidence="9 10" key="1">
    <citation type="submission" date="2019-11" db="EMBL/GenBank/DDBJ databases">
        <title>Comparative genomics of hydrocarbon-degrading Desulfosarcina strains.</title>
        <authorList>
            <person name="Watanabe M."/>
            <person name="Kojima H."/>
            <person name="Fukui M."/>
        </authorList>
    </citation>
    <scope>NUCLEOTIDE SEQUENCE [LARGE SCALE GENOMIC DNA]</scope>
    <source>
        <strain evidence="9 10">PL12</strain>
    </source>
</reference>
<dbReference type="GO" id="GO:0051539">
    <property type="term" value="F:4 iron, 4 sulfur cluster binding"/>
    <property type="evidence" value="ECO:0007669"/>
    <property type="project" value="UniProtKB-KW"/>
</dbReference>
<dbReference type="InterPro" id="IPR020050">
    <property type="entry name" value="FO_synthase_su2"/>
</dbReference>
<dbReference type="GO" id="GO:0044689">
    <property type="term" value="F:7,8-didemethyl-8-hydroxy-5-deazariboflavin synthase activity"/>
    <property type="evidence" value="ECO:0007669"/>
    <property type="project" value="TreeGrafter"/>
</dbReference>
<keyword evidence="1 6" id="KW-0004">4Fe-4S</keyword>
<dbReference type="SUPFAM" id="SSF102114">
    <property type="entry name" value="Radical SAM enzymes"/>
    <property type="match status" value="1"/>
</dbReference>
<dbReference type="SMART" id="SM00729">
    <property type="entry name" value="Elp3"/>
    <property type="match status" value="1"/>
</dbReference>
<dbReference type="InterPro" id="IPR022431">
    <property type="entry name" value="Cyclic_DHFL_synthase_mqnC"/>
</dbReference>
<dbReference type="SFLD" id="SFLDG01389">
    <property type="entry name" value="menaquinone_synthsis_involved"/>
    <property type="match status" value="1"/>
</dbReference>
<evidence type="ECO:0000259" key="8">
    <source>
        <dbReference type="PROSITE" id="PS51918"/>
    </source>
</evidence>
<dbReference type="Pfam" id="PF19288">
    <property type="entry name" value="CofH_C"/>
    <property type="match status" value="1"/>
</dbReference>
<dbReference type="InterPro" id="IPR006638">
    <property type="entry name" value="Elp3/MiaA/NifB-like_rSAM"/>
</dbReference>
<dbReference type="SFLD" id="SFLDS00029">
    <property type="entry name" value="Radical_SAM"/>
    <property type="match status" value="1"/>
</dbReference>
<dbReference type="EMBL" id="AP021874">
    <property type="protein sequence ID" value="BBO66576.1"/>
    <property type="molecule type" value="Genomic_DNA"/>
</dbReference>
<dbReference type="InterPro" id="IPR007197">
    <property type="entry name" value="rSAM"/>
</dbReference>
<dbReference type="CDD" id="cd01335">
    <property type="entry name" value="Radical_SAM"/>
    <property type="match status" value="1"/>
</dbReference>
<dbReference type="InterPro" id="IPR034405">
    <property type="entry name" value="F420"/>
</dbReference>
<feature type="binding site" evidence="7">
    <location>
        <position position="68"/>
    </location>
    <ligand>
        <name>S-adenosyl-L-methionine</name>
        <dbReference type="ChEBI" id="CHEBI:59789"/>
    </ligand>
</feature>
<feature type="domain" description="Radical SAM core" evidence="8">
    <location>
        <begin position="43"/>
        <end position="283"/>
    </location>
</feature>
<feature type="binding site" evidence="6">
    <location>
        <position position="66"/>
    </location>
    <ligand>
        <name>[4Fe-4S] cluster</name>
        <dbReference type="ChEBI" id="CHEBI:49883"/>
        <note>4Fe-4S-S-AdoMet</note>
    </ligand>
</feature>
<dbReference type="GO" id="GO:0046872">
    <property type="term" value="F:metal ion binding"/>
    <property type="evidence" value="ECO:0007669"/>
    <property type="project" value="UniProtKB-KW"/>
</dbReference>
<sequence length="368" mass="40754">MTTAMTLPETSERYDRRQALELLADLPMGELMALAHRERVRRFPGKTVTFVVDTNPNYTNVCATGCAFCAFFRQPGDADAYLLDPREVAQRVKIAADKGATTVLLQGGHHPRVGLKDWQAYIEAIHSACPQVHIHPFSPAEIAFMAEKTHCPVSEVLQALWDAGIRTIPGGGAEILTESVRRVIAPRKAGTEQWLDVCEQAHRIGFKTTATMMYGHVETDGDIIAHLLRLRELQDRTQGFTSFIPWSFKPGQSPLARRVKHPVHPARYVRIIAVARLVLDNFPHIQSSWFSENIPAGQLGLLAGADDFGGVLVEEHVHREAGHDRQATVANVVTIIRRAGFIPARRDSHYRIRETFDPPVTVGTGGGA</sequence>
<dbReference type="PIRSF" id="PIRSF004762">
    <property type="entry name" value="CHP00423"/>
    <property type="match status" value="1"/>
</dbReference>
<keyword evidence="10" id="KW-1185">Reference proteome</keyword>
<keyword evidence="5 6" id="KW-0411">Iron-sulfur</keyword>
<feature type="binding site" evidence="6">
    <location>
        <position position="62"/>
    </location>
    <ligand>
        <name>[4Fe-4S] cluster</name>
        <dbReference type="ChEBI" id="CHEBI:49883"/>
        <note>4Fe-4S-S-AdoMet</note>
    </ligand>
</feature>
<dbReference type="OrthoDB" id="9802027at2"/>
<dbReference type="SFLD" id="SFLDG01064">
    <property type="entry name" value="F420__menaquinone_cofactor_bio"/>
    <property type="match status" value="1"/>
</dbReference>
<keyword evidence="4 6" id="KW-0408">Iron</keyword>
<dbReference type="GO" id="GO:0016765">
    <property type="term" value="F:transferase activity, transferring alkyl or aryl (other than methyl) groups"/>
    <property type="evidence" value="ECO:0007669"/>
    <property type="project" value="InterPro"/>
</dbReference>
<keyword evidence="2 6" id="KW-0949">S-adenosyl-L-methionine</keyword>
<dbReference type="AlphaFoldDB" id="A0A5K7YCA6"/>
<evidence type="ECO:0000313" key="9">
    <source>
        <dbReference type="EMBL" id="BBO66576.1"/>
    </source>
</evidence>
<dbReference type="Pfam" id="PF04055">
    <property type="entry name" value="Radical_SAM"/>
    <property type="match status" value="1"/>
</dbReference>
<dbReference type="Gene3D" id="3.20.20.70">
    <property type="entry name" value="Aldolase class I"/>
    <property type="match status" value="1"/>
</dbReference>
<feature type="binding site" evidence="6">
    <location>
        <position position="69"/>
    </location>
    <ligand>
        <name>[4Fe-4S] cluster</name>
        <dbReference type="ChEBI" id="CHEBI:49883"/>
        <note>4Fe-4S-S-AdoMet</note>
    </ligand>
</feature>
<dbReference type="Proteomes" id="UP000427906">
    <property type="component" value="Chromosome"/>
</dbReference>
<dbReference type="InterPro" id="IPR045567">
    <property type="entry name" value="CofH/MnqC-like_C"/>
</dbReference>
<comment type="cofactor">
    <cofactor evidence="6">
        <name>[4Fe-4S] cluster</name>
        <dbReference type="ChEBI" id="CHEBI:49883"/>
    </cofactor>
    <text evidence="6">Binds 1 [4Fe-4S] cluster. The cluster is coordinated with 3 cysteines and an exchangeable S-adenosyl-L-methionine.</text>
</comment>
<protein>
    <submittedName>
        <fullName evidence="9">Cyclic dehypoxanthine futalosine synthase</fullName>
    </submittedName>
</protein>
<feature type="binding site" evidence="7">
    <location>
        <position position="138"/>
    </location>
    <ligand>
        <name>(3R)-3-methyl-D-ornithine</name>
        <dbReference type="ChEBI" id="CHEBI:64642"/>
    </ligand>
</feature>
<evidence type="ECO:0000256" key="3">
    <source>
        <dbReference type="ARBA" id="ARBA00022723"/>
    </source>
</evidence>
<dbReference type="PROSITE" id="PS51918">
    <property type="entry name" value="RADICAL_SAM"/>
    <property type="match status" value="1"/>
</dbReference>
<dbReference type="NCBIfam" id="TIGR00423">
    <property type="entry name" value="CofH family radical SAM protein"/>
    <property type="match status" value="1"/>
</dbReference>
<dbReference type="SFLD" id="SFLDF00343">
    <property type="entry name" value="aminofutalosine_synthase_(mqnE"/>
    <property type="match status" value="1"/>
</dbReference>
<dbReference type="InterPro" id="IPR058240">
    <property type="entry name" value="rSAM_sf"/>
</dbReference>
<evidence type="ECO:0000313" key="10">
    <source>
        <dbReference type="Proteomes" id="UP000427906"/>
    </source>
</evidence>
<dbReference type="NCBIfam" id="TIGR03699">
    <property type="entry name" value="menaquin_MqnC"/>
    <property type="match status" value="1"/>
</dbReference>
<dbReference type="GO" id="GO:0009234">
    <property type="term" value="P:menaquinone biosynthetic process"/>
    <property type="evidence" value="ECO:0007669"/>
    <property type="project" value="InterPro"/>
</dbReference>
<accession>A0A5K7YCA6</accession>
<evidence type="ECO:0000256" key="6">
    <source>
        <dbReference type="PIRSR" id="PIRSR004762-1"/>
    </source>
</evidence>
<gene>
    <name evidence="9" type="primary">mqnC</name>
    <name evidence="9" type="ORF">DSCA_05060</name>
</gene>
<evidence type="ECO:0000256" key="4">
    <source>
        <dbReference type="ARBA" id="ARBA00023004"/>
    </source>
</evidence>
<evidence type="ECO:0000256" key="5">
    <source>
        <dbReference type="ARBA" id="ARBA00023014"/>
    </source>
</evidence>
<dbReference type="SFLD" id="SFLDF00342">
    <property type="entry name" value="cyclic_dehypoxanthine_futalosi"/>
    <property type="match status" value="1"/>
</dbReference>
<dbReference type="PANTHER" id="PTHR43076:SF1">
    <property type="entry name" value="LIPOYL SYNTHASE 2"/>
    <property type="match status" value="1"/>
</dbReference>
<dbReference type="RefSeq" id="WP_155314927.1">
    <property type="nucleotide sequence ID" value="NZ_AP021874.1"/>
</dbReference>
<organism evidence="9 10">
    <name type="scientific">Desulfosarcina alkanivorans</name>
    <dbReference type="NCBI Taxonomy" id="571177"/>
    <lineage>
        <taxon>Bacteria</taxon>
        <taxon>Pseudomonadati</taxon>
        <taxon>Thermodesulfobacteriota</taxon>
        <taxon>Desulfobacteria</taxon>
        <taxon>Desulfobacterales</taxon>
        <taxon>Desulfosarcinaceae</taxon>
        <taxon>Desulfosarcina</taxon>
    </lineage>
</organism>